<dbReference type="Gene3D" id="2.40.100.10">
    <property type="entry name" value="Cyclophilin-like"/>
    <property type="match status" value="1"/>
</dbReference>
<organism evidence="7 8">
    <name type="scientific">Smittium culicis</name>
    <dbReference type="NCBI Taxonomy" id="133412"/>
    <lineage>
        <taxon>Eukaryota</taxon>
        <taxon>Fungi</taxon>
        <taxon>Fungi incertae sedis</taxon>
        <taxon>Zoopagomycota</taxon>
        <taxon>Kickxellomycotina</taxon>
        <taxon>Harpellomycetes</taxon>
        <taxon>Harpellales</taxon>
        <taxon>Legeriomycetaceae</taxon>
        <taxon>Smittium</taxon>
    </lineage>
</organism>
<feature type="signal peptide" evidence="5">
    <location>
        <begin position="1"/>
        <end position="26"/>
    </location>
</feature>
<dbReference type="GO" id="GO:0016018">
    <property type="term" value="F:cyclosporin A binding"/>
    <property type="evidence" value="ECO:0007669"/>
    <property type="project" value="TreeGrafter"/>
</dbReference>
<proteinExistence type="inferred from homology"/>
<comment type="similarity">
    <text evidence="5">Belongs to the cyclophilin-type PPIase family.</text>
</comment>
<comment type="function">
    <text evidence="5">PPIases accelerate the folding of proteins. It catalyzes the cis-trans isomerization of proline imidic peptide bonds in oligopeptides.</text>
</comment>
<protein>
    <recommendedName>
        <fullName evidence="5">Peptidyl-prolyl cis-trans isomerase</fullName>
        <shortName evidence="5">PPIase</shortName>
        <ecNumber evidence="5">5.2.1.8</ecNumber>
    </recommendedName>
</protein>
<keyword evidence="5" id="KW-0732">Signal</keyword>
<keyword evidence="3 5" id="KW-0697">Rotamase</keyword>
<sequence>MSRSFSYQKVLSVLIALLLVAGLSMAKGPKITKKVFFDITIGDEEVGRITMGLYGGTVPKTTENFYQLATGQNGYGYKGSAFHRVIKDFMIQGGDFTNGDGTGGKSIYGTKFADENFKLRHTKAGLLSMANAGKDTNGSQFFITTVLTPWLDGKHVVFGEVIDGMDVVRKIESTKVGGGSKPVKKVVIANSGEIKSEERNSTHRTLKIQINMSLPYIEF</sequence>
<dbReference type="PROSITE" id="PS00170">
    <property type="entry name" value="CSA_PPIASE_1"/>
    <property type="match status" value="1"/>
</dbReference>
<dbReference type="Proteomes" id="UP000187429">
    <property type="component" value="Unassembled WGS sequence"/>
</dbReference>
<dbReference type="InterPro" id="IPR002130">
    <property type="entry name" value="Cyclophilin-type_PPIase_dom"/>
</dbReference>
<comment type="catalytic activity">
    <reaction evidence="1 5">
        <text>[protein]-peptidylproline (omega=180) = [protein]-peptidylproline (omega=0)</text>
        <dbReference type="Rhea" id="RHEA:16237"/>
        <dbReference type="Rhea" id="RHEA-COMP:10747"/>
        <dbReference type="Rhea" id="RHEA-COMP:10748"/>
        <dbReference type="ChEBI" id="CHEBI:83833"/>
        <dbReference type="ChEBI" id="CHEBI:83834"/>
        <dbReference type="EC" id="5.2.1.8"/>
    </reaction>
</comment>
<feature type="domain" description="PPIase cyclophilin-type" evidence="6">
    <location>
        <begin position="36"/>
        <end position="193"/>
    </location>
</feature>
<accession>A0A1R1YKR1</accession>
<dbReference type="EC" id="5.2.1.8" evidence="5"/>
<evidence type="ECO:0000259" key="6">
    <source>
        <dbReference type="PROSITE" id="PS50072"/>
    </source>
</evidence>
<evidence type="ECO:0000313" key="7">
    <source>
        <dbReference type="EMBL" id="OMJ27488.1"/>
    </source>
</evidence>
<evidence type="ECO:0000256" key="5">
    <source>
        <dbReference type="RuleBase" id="RU363019"/>
    </source>
</evidence>
<dbReference type="PANTHER" id="PTHR11071:SF561">
    <property type="entry name" value="PEPTIDYL-PROLYL CIS-TRANS ISOMERASE D-RELATED"/>
    <property type="match status" value="1"/>
</dbReference>
<dbReference type="EMBL" id="LSSM01000994">
    <property type="protein sequence ID" value="OMJ27488.1"/>
    <property type="molecule type" value="Genomic_DNA"/>
</dbReference>
<evidence type="ECO:0000256" key="1">
    <source>
        <dbReference type="ARBA" id="ARBA00000971"/>
    </source>
</evidence>
<dbReference type="PRINTS" id="PR00153">
    <property type="entry name" value="CSAPPISMRASE"/>
</dbReference>
<dbReference type="Pfam" id="PF00160">
    <property type="entry name" value="Pro_isomerase"/>
    <property type="match status" value="1"/>
</dbReference>
<name>A0A1R1YKR1_9FUNG</name>
<dbReference type="FunFam" id="2.40.100.10:FF:000001">
    <property type="entry name" value="Peptidyl-prolyl cis-trans isomerase"/>
    <property type="match status" value="1"/>
</dbReference>
<dbReference type="CDD" id="cd01926">
    <property type="entry name" value="cyclophilin_ABH_like"/>
    <property type="match status" value="1"/>
</dbReference>
<evidence type="ECO:0000313" key="8">
    <source>
        <dbReference type="Proteomes" id="UP000187429"/>
    </source>
</evidence>
<feature type="chain" id="PRO_5011821741" description="Peptidyl-prolyl cis-trans isomerase" evidence="5">
    <location>
        <begin position="27"/>
        <end position="219"/>
    </location>
</feature>
<dbReference type="GO" id="GO:0005788">
    <property type="term" value="C:endoplasmic reticulum lumen"/>
    <property type="evidence" value="ECO:0007669"/>
    <property type="project" value="UniProtKB-SubCell"/>
</dbReference>
<dbReference type="InterPro" id="IPR020892">
    <property type="entry name" value="Cyclophilin-type_PPIase_CS"/>
</dbReference>
<dbReference type="OrthoDB" id="193499at2759"/>
<comment type="caution">
    <text evidence="7">The sequence shown here is derived from an EMBL/GenBank/DDBJ whole genome shotgun (WGS) entry which is preliminary data.</text>
</comment>
<dbReference type="PROSITE" id="PS50072">
    <property type="entry name" value="CSA_PPIASE_2"/>
    <property type="match status" value="1"/>
</dbReference>
<evidence type="ECO:0000256" key="3">
    <source>
        <dbReference type="ARBA" id="ARBA00023110"/>
    </source>
</evidence>
<gene>
    <name evidence="7" type="ORF">AYI69_g3075</name>
</gene>
<comment type="subcellular location">
    <subcellularLocation>
        <location evidence="2">Endoplasmic reticulum lumen</location>
    </subcellularLocation>
</comment>
<evidence type="ECO:0000256" key="4">
    <source>
        <dbReference type="ARBA" id="ARBA00023235"/>
    </source>
</evidence>
<dbReference type="GO" id="GO:0006457">
    <property type="term" value="P:protein folding"/>
    <property type="evidence" value="ECO:0007669"/>
    <property type="project" value="InterPro"/>
</dbReference>
<dbReference type="AlphaFoldDB" id="A0A1R1YKR1"/>
<keyword evidence="4 5" id="KW-0413">Isomerase</keyword>
<dbReference type="InterPro" id="IPR029000">
    <property type="entry name" value="Cyclophilin-like_dom_sf"/>
</dbReference>
<dbReference type="GO" id="GO:0003755">
    <property type="term" value="F:peptidyl-prolyl cis-trans isomerase activity"/>
    <property type="evidence" value="ECO:0007669"/>
    <property type="project" value="UniProtKB-UniRule"/>
</dbReference>
<keyword evidence="8" id="KW-1185">Reference proteome</keyword>
<dbReference type="SUPFAM" id="SSF50891">
    <property type="entry name" value="Cyclophilin-like"/>
    <property type="match status" value="1"/>
</dbReference>
<dbReference type="PANTHER" id="PTHR11071">
    <property type="entry name" value="PEPTIDYL-PROLYL CIS-TRANS ISOMERASE"/>
    <property type="match status" value="1"/>
</dbReference>
<reference evidence="8" key="1">
    <citation type="submission" date="2017-01" db="EMBL/GenBank/DDBJ databases">
        <authorList>
            <person name="Wang Y."/>
            <person name="White M."/>
            <person name="Kvist S."/>
            <person name="Moncalvo J.-M."/>
        </authorList>
    </citation>
    <scope>NUCLEOTIDE SEQUENCE [LARGE SCALE GENOMIC DNA]</scope>
    <source>
        <strain evidence="8">ID-206-W2</strain>
    </source>
</reference>
<evidence type="ECO:0000256" key="2">
    <source>
        <dbReference type="ARBA" id="ARBA00004319"/>
    </source>
</evidence>